<dbReference type="PANTHER" id="PTHR31374">
    <property type="entry name" value="AUXIN-INDUCED PROTEIN-LIKE-RELATED"/>
    <property type="match status" value="1"/>
</dbReference>
<reference evidence="2" key="1">
    <citation type="submission" date="2020-06" db="EMBL/GenBank/DDBJ databases">
        <authorList>
            <person name="Li T."/>
            <person name="Hu X."/>
            <person name="Zhang T."/>
            <person name="Song X."/>
            <person name="Zhang H."/>
            <person name="Dai N."/>
            <person name="Sheng W."/>
            <person name="Hou X."/>
            <person name="Wei L."/>
        </authorList>
    </citation>
    <scope>NUCLEOTIDE SEQUENCE</scope>
    <source>
        <strain evidence="2">3651</strain>
        <tissue evidence="2">Leaf</tissue>
    </source>
</reference>
<dbReference type="GO" id="GO:0009733">
    <property type="term" value="P:response to auxin"/>
    <property type="evidence" value="ECO:0007669"/>
    <property type="project" value="InterPro"/>
</dbReference>
<dbReference type="Proteomes" id="UP001293254">
    <property type="component" value="Unassembled WGS sequence"/>
</dbReference>
<dbReference type="InterPro" id="IPR003676">
    <property type="entry name" value="SAUR_fam"/>
</dbReference>
<evidence type="ECO:0000313" key="3">
    <source>
        <dbReference type="Proteomes" id="UP001293254"/>
    </source>
</evidence>
<dbReference type="Pfam" id="PF02519">
    <property type="entry name" value="Auxin_inducible"/>
    <property type="match status" value="1"/>
</dbReference>
<protein>
    <submittedName>
        <fullName evidence="2">Auxin-responsive protein SAUR50</fullName>
    </submittedName>
</protein>
<proteinExistence type="inferred from homology"/>
<name>A0AAE1XWG2_9LAMI</name>
<dbReference type="PANTHER" id="PTHR31374:SF153">
    <property type="entry name" value="AUXIN-RESPONSIVE PROTEIN SAUR36-LIKE"/>
    <property type="match status" value="1"/>
</dbReference>
<dbReference type="AlphaFoldDB" id="A0AAE1XWG2"/>
<gene>
    <name evidence="2" type="ORF">Salat_2337000</name>
</gene>
<comment type="similarity">
    <text evidence="1">Belongs to the ARG7 family.</text>
</comment>
<organism evidence="2 3">
    <name type="scientific">Sesamum alatum</name>
    <dbReference type="NCBI Taxonomy" id="300844"/>
    <lineage>
        <taxon>Eukaryota</taxon>
        <taxon>Viridiplantae</taxon>
        <taxon>Streptophyta</taxon>
        <taxon>Embryophyta</taxon>
        <taxon>Tracheophyta</taxon>
        <taxon>Spermatophyta</taxon>
        <taxon>Magnoliopsida</taxon>
        <taxon>eudicotyledons</taxon>
        <taxon>Gunneridae</taxon>
        <taxon>Pentapetalae</taxon>
        <taxon>asterids</taxon>
        <taxon>lamiids</taxon>
        <taxon>Lamiales</taxon>
        <taxon>Pedaliaceae</taxon>
        <taxon>Sesamum</taxon>
    </lineage>
</organism>
<keyword evidence="3" id="KW-1185">Reference proteome</keyword>
<evidence type="ECO:0000256" key="1">
    <source>
        <dbReference type="ARBA" id="ARBA00006974"/>
    </source>
</evidence>
<reference evidence="2" key="2">
    <citation type="journal article" date="2024" name="Plant">
        <title>Genomic evolution and insights into agronomic trait innovations of Sesamum species.</title>
        <authorList>
            <person name="Miao H."/>
            <person name="Wang L."/>
            <person name="Qu L."/>
            <person name="Liu H."/>
            <person name="Sun Y."/>
            <person name="Le M."/>
            <person name="Wang Q."/>
            <person name="Wei S."/>
            <person name="Zheng Y."/>
            <person name="Lin W."/>
            <person name="Duan Y."/>
            <person name="Cao H."/>
            <person name="Xiong S."/>
            <person name="Wang X."/>
            <person name="Wei L."/>
            <person name="Li C."/>
            <person name="Ma Q."/>
            <person name="Ju M."/>
            <person name="Zhao R."/>
            <person name="Li G."/>
            <person name="Mu C."/>
            <person name="Tian Q."/>
            <person name="Mei H."/>
            <person name="Zhang T."/>
            <person name="Gao T."/>
            <person name="Zhang H."/>
        </authorList>
    </citation>
    <scope>NUCLEOTIDE SEQUENCE</scope>
    <source>
        <strain evidence="2">3651</strain>
    </source>
</reference>
<dbReference type="EMBL" id="JACGWO010000009">
    <property type="protein sequence ID" value="KAK4419242.1"/>
    <property type="molecule type" value="Genomic_DNA"/>
</dbReference>
<accession>A0AAE1XWG2</accession>
<evidence type="ECO:0000313" key="2">
    <source>
        <dbReference type="EMBL" id="KAK4419242.1"/>
    </source>
</evidence>
<sequence length="114" mass="12968">MKGGVAFFNQVREMLRKILTSSIRYDLNHGARDDLKDYECKLPDDVKEGHFPVRAVEAGESRRFVIQVSYLADPGFQELLQKAEEEFGFEQMGILVIPCTYTHLQSVIGSKGKE</sequence>
<comment type="caution">
    <text evidence="2">The sequence shown here is derived from an EMBL/GenBank/DDBJ whole genome shotgun (WGS) entry which is preliminary data.</text>
</comment>